<evidence type="ECO:0000256" key="1">
    <source>
        <dbReference type="ARBA" id="ARBA00007274"/>
    </source>
</evidence>
<protein>
    <recommendedName>
        <fullName evidence="4">Serine acetyltransferase</fullName>
        <ecNumber evidence="4">2.3.1.30</ecNumber>
    </recommendedName>
</protein>
<evidence type="ECO:0000313" key="6">
    <source>
        <dbReference type="Proteomes" id="UP000298073"/>
    </source>
</evidence>
<proteinExistence type="inferred from homology"/>
<sequence length="187" mass="20906">MNVRIKKDLFRYIGSDCHKLHMQLRYLFFTPGFQYTYLMRKCQKGGVFKFFWMILLRWCMFKTGIQIPYQTTIGEGLYIAHFGNIIINPGAKIGKNFTIAAGALVGFTLGKRIGHPTIGDNVRMCTNSMVIGKVTIGNNVLIAPGAFCNFDVPDNCIVIGNPGTIIQRASSPTAKYNGAFVVENYKC</sequence>
<accession>A0A7K3MN93</accession>
<keyword evidence="3 4" id="KW-0012">Acyltransferase</keyword>
<dbReference type="Pfam" id="PF00132">
    <property type="entry name" value="Hexapep"/>
    <property type="match status" value="1"/>
</dbReference>
<gene>
    <name evidence="5" type="ORF">E4T97_01345</name>
</gene>
<dbReference type="EMBL" id="SPPV01000002">
    <property type="protein sequence ID" value="TFU52728.1"/>
    <property type="molecule type" value="Genomic_DNA"/>
</dbReference>
<dbReference type="OrthoDB" id="9814490at2"/>
<evidence type="ECO:0000256" key="4">
    <source>
        <dbReference type="PIRNR" id="PIRNR000441"/>
    </source>
</evidence>
<dbReference type="SUPFAM" id="SSF51161">
    <property type="entry name" value="Trimeric LpxA-like enzymes"/>
    <property type="match status" value="1"/>
</dbReference>
<dbReference type="GO" id="GO:0005737">
    <property type="term" value="C:cytoplasm"/>
    <property type="evidence" value="ECO:0007669"/>
    <property type="project" value="InterPro"/>
</dbReference>
<dbReference type="GO" id="GO:0009001">
    <property type="term" value="F:serine O-acetyltransferase activity"/>
    <property type="evidence" value="ECO:0007669"/>
    <property type="project" value="UniProtKB-EC"/>
</dbReference>
<comment type="catalytic activity">
    <reaction evidence="4">
        <text>L-serine + acetyl-CoA = O-acetyl-L-serine + CoA</text>
        <dbReference type="Rhea" id="RHEA:24560"/>
        <dbReference type="ChEBI" id="CHEBI:33384"/>
        <dbReference type="ChEBI" id="CHEBI:57287"/>
        <dbReference type="ChEBI" id="CHEBI:57288"/>
        <dbReference type="ChEBI" id="CHEBI:58340"/>
        <dbReference type="EC" id="2.3.1.30"/>
    </reaction>
</comment>
<dbReference type="InterPro" id="IPR005881">
    <property type="entry name" value="Ser_O-AcTrfase"/>
</dbReference>
<keyword evidence="2 4" id="KW-0808">Transferase</keyword>
<organism evidence="5 6">
    <name type="scientific">Bacteroides acidifaciens</name>
    <dbReference type="NCBI Taxonomy" id="85831"/>
    <lineage>
        <taxon>Bacteria</taxon>
        <taxon>Pseudomonadati</taxon>
        <taxon>Bacteroidota</taxon>
        <taxon>Bacteroidia</taxon>
        <taxon>Bacteroidales</taxon>
        <taxon>Bacteroidaceae</taxon>
        <taxon>Bacteroides</taxon>
    </lineage>
</organism>
<name>A0A7K3MN93_9BACE</name>
<comment type="similarity">
    <text evidence="1 4">Belongs to the transferase hexapeptide repeat family.</text>
</comment>
<dbReference type="EC" id="2.3.1.30" evidence="4"/>
<dbReference type="AlphaFoldDB" id="A0A7K3MN93"/>
<dbReference type="InterPro" id="IPR011004">
    <property type="entry name" value="Trimer_LpxA-like_sf"/>
</dbReference>
<dbReference type="RefSeq" id="WP_135035059.1">
    <property type="nucleotide sequence ID" value="NZ_CABIXU010000004.1"/>
</dbReference>
<evidence type="ECO:0000313" key="5">
    <source>
        <dbReference type="EMBL" id="TFU52728.1"/>
    </source>
</evidence>
<dbReference type="Gene3D" id="2.160.10.10">
    <property type="entry name" value="Hexapeptide repeat proteins"/>
    <property type="match status" value="1"/>
</dbReference>
<dbReference type="CDD" id="cd03354">
    <property type="entry name" value="LbH_SAT"/>
    <property type="match status" value="1"/>
</dbReference>
<dbReference type="Proteomes" id="UP000298073">
    <property type="component" value="Unassembled WGS sequence"/>
</dbReference>
<comment type="caution">
    <text evidence="5">The sequence shown here is derived from an EMBL/GenBank/DDBJ whole genome shotgun (WGS) entry which is preliminary data.</text>
</comment>
<dbReference type="GO" id="GO:0006535">
    <property type="term" value="P:cysteine biosynthetic process from serine"/>
    <property type="evidence" value="ECO:0007669"/>
    <property type="project" value="InterPro"/>
</dbReference>
<reference evidence="5 6" key="1">
    <citation type="submission" date="2019-03" db="EMBL/GenBank/DDBJ databases">
        <title>Diversity of the mouse oral microbiome.</title>
        <authorList>
            <person name="Joseph S."/>
            <person name="Aduse-Opoku J."/>
            <person name="Curtis M."/>
            <person name="Wade W."/>
            <person name="Hashim A."/>
        </authorList>
    </citation>
    <scope>NUCLEOTIDE SEQUENCE [LARGE SCALE GENOMIC DNA]</scope>
    <source>
        <strain evidence="5 6">P2318</strain>
    </source>
</reference>
<dbReference type="PANTHER" id="PTHR42811">
    <property type="entry name" value="SERINE ACETYLTRANSFERASE"/>
    <property type="match status" value="1"/>
</dbReference>
<dbReference type="PIRSF" id="PIRSF000441">
    <property type="entry name" value="CysE"/>
    <property type="match status" value="1"/>
</dbReference>
<evidence type="ECO:0000256" key="3">
    <source>
        <dbReference type="ARBA" id="ARBA00023315"/>
    </source>
</evidence>
<dbReference type="InterPro" id="IPR045304">
    <property type="entry name" value="LbH_SAT"/>
</dbReference>
<dbReference type="InterPro" id="IPR001451">
    <property type="entry name" value="Hexapep"/>
</dbReference>
<evidence type="ECO:0000256" key="2">
    <source>
        <dbReference type="ARBA" id="ARBA00022679"/>
    </source>
</evidence>